<name>A0A371I270_MUCPR</name>
<dbReference type="PANTHER" id="PTHR47266">
    <property type="entry name" value="ENDONUCLEASE-RELATED"/>
    <property type="match status" value="1"/>
</dbReference>
<feature type="domain" description="Integrase catalytic" evidence="1">
    <location>
        <begin position="105"/>
        <end position="237"/>
    </location>
</feature>
<dbReference type="InterPro" id="IPR052160">
    <property type="entry name" value="Gypsy_RT_Integrase-like"/>
</dbReference>
<dbReference type="InterPro" id="IPR012337">
    <property type="entry name" value="RNaseH-like_sf"/>
</dbReference>
<dbReference type="OrthoDB" id="1739170at2759"/>
<dbReference type="Pfam" id="PF00665">
    <property type="entry name" value="rve"/>
    <property type="match status" value="1"/>
</dbReference>
<feature type="non-terminal residue" evidence="2">
    <location>
        <position position="1"/>
    </location>
</feature>
<accession>A0A371I270</accession>
<proteinExistence type="predicted"/>
<evidence type="ECO:0000313" key="3">
    <source>
        <dbReference type="Proteomes" id="UP000257109"/>
    </source>
</evidence>
<evidence type="ECO:0000313" key="2">
    <source>
        <dbReference type="EMBL" id="RDY09132.1"/>
    </source>
</evidence>
<dbReference type="AlphaFoldDB" id="A0A371I270"/>
<dbReference type="InterPro" id="IPR036397">
    <property type="entry name" value="RNaseH_sf"/>
</dbReference>
<dbReference type="PROSITE" id="PS50994">
    <property type="entry name" value="INTEGRASE"/>
    <property type="match status" value="1"/>
</dbReference>
<reference evidence="2" key="1">
    <citation type="submission" date="2018-05" db="EMBL/GenBank/DDBJ databases">
        <title>Draft genome of Mucuna pruriens seed.</title>
        <authorList>
            <person name="Nnadi N.E."/>
            <person name="Vos R."/>
            <person name="Hasami M.H."/>
            <person name="Devisetty U.K."/>
            <person name="Aguiy J.C."/>
        </authorList>
    </citation>
    <scope>NUCLEOTIDE SEQUENCE [LARGE SCALE GENOMIC DNA]</scope>
    <source>
        <strain evidence="2">JCA_2017</strain>
    </source>
</reference>
<dbReference type="GO" id="GO:0015074">
    <property type="term" value="P:DNA integration"/>
    <property type="evidence" value="ECO:0007669"/>
    <property type="project" value="InterPro"/>
</dbReference>
<dbReference type="Gene3D" id="3.30.420.10">
    <property type="entry name" value="Ribonuclease H-like superfamily/Ribonuclease H"/>
    <property type="match status" value="1"/>
</dbReference>
<protein>
    <submittedName>
        <fullName evidence="2">Pol polyprotein</fullName>
    </submittedName>
</protein>
<dbReference type="SUPFAM" id="SSF53098">
    <property type="entry name" value="Ribonuclease H-like"/>
    <property type="match status" value="1"/>
</dbReference>
<comment type="caution">
    <text evidence="2">The sequence shown here is derived from an EMBL/GenBank/DDBJ whole genome shotgun (WGS) entry which is preliminary data.</text>
</comment>
<sequence>MTHALPWYVDIYNYLVASTYPMGASQVAKDKLASDAKYYVWDDPYLWGLCNDQVTSRCIPESEIKSVLHFYHSTSGGGHYGSMWTARKVFDYGLYWPAIVRDAYRFVSPTLFCKIFDVWGINFMGPFPIPCGHSYILLSVDYVSKWVEARATKINDARVVVDFLKSNIFCRFGVPKALISDQGSHFCNRAMAMLLEKYGVVHRVATVYHPQTNGQVGVSNREIKQLLQKMANPNRKD</sequence>
<dbReference type="Gene3D" id="1.10.340.70">
    <property type="match status" value="1"/>
</dbReference>
<keyword evidence="3" id="KW-1185">Reference proteome</keyword>
<dbReference type="EMBL" id="QJKJ01001118">
    <property type="protein sequence ID" value="RDY09132.1"/>
    <property type="molecule type" value="Genomic_DNA"/>
</dbReference>
<dbReference type="InterPro" id="IPR001584">
    <property type="entry name" value="Integrase_cat-core"/>
</dbReference>
<evidence type="ECO:0000259" key="1">
    <source>
        <dbReference type="PROSITE" id="PS50994"/>
    </source>
</evidence>
<dbReference type="Proteomes" id="UP000257109">
    <property type="component" value="Unassembled WGS sequence"/>
</dbReference>
<dbReference type="GO" id="GO:0003676">
    <property type="term" value="F:nucleic acid binding"/>
    <property type="evidence" value="ECO:0007669"/>
    <property type="project" value="InterPro"/>
</dbReference>
<organism evidence="2 3">
    <name type="scientific">Mucuna pruriens</name>
    <name type="common">Velvet bean</name>
    <name type="synonym">Dolichos pruriens</name>
    <dbReference type="NCBI Taxonomy" id="157652"/>
    <lineage>
        <taxon>Eukaryota</taxon>
        <taxon>Viridiplantae</taxon>
        <taxon>Streptophyta</taxon>
        <taxon>Embryophyta</taxon>
        <taxon>Tracheophyta</taxon>
        <taxon>Spermatophyta</taxon>
        <taxon>Magnoliopsida</taxon>
        <taxon>eudicotyledons</taxon>
        <taxon>Gunneridae</taxon>
        <taxon>Pentapetalae</taxon>
        <taxon>rosids</taxon>
        <taxon>fabids</taxon>
        <taxon>Fabales</taxon>
        <taxon>Fabaceae</taxon>
        <taxon>Papilionoideae</taxon>
        <taxon>50 kb inversion clade</taxon>
        <taxon>NPAAA clade</taxon>
        <taxon>indigoferoid/millettioid clade</taxon>
        <taxon>Phaseoleae</taxon>
        <taxon>Mucuna</taxon>
    </lineage>
</organism>
<gene>
    <name evidence="2" type="primary">pol</name>
    <name evidence="2" type="ORF">CR513_06551</name>
</gene>